<dbReference type="RefSeq" id="XP_014567107.1">
    <property type="nucleotide sequence ID" value="XM_014711621.1"/>
</dbReference>
<dbReference type="EC" id="2.4.1.142" evidence="3"/>
<evidence type="ECO:0000256" key="10">
    <source>
        <dbReference type="ARBA" id="ARBA00023136"/>
    </source>
</evidence>
<dbReference type="GO" id="GO:0004578">
    <property type="term" value="F:chitobiosyldiphosphodolichol beta-mannosyltransferase activity"/>
    <property type="evidence" value="ECO:0007669"/>
    <property type="project" value="UniProtKB-EC"/>
</dbReference>
<dbReference type="STRING" id="764103.G7E7Y8"/>
<keyword evidence="10" id="KW-0472">Membrane</keyword>
<keyword evidence="5" id="KW-0328">Glycosyltransferase</keyword>
<dbReference type="InterPro" id="IPR026051">
    <property type="entry name" value="ALG1-like"/>
</dbReference>
<dbReference type="Pfam" id="PF13692">
    <property type="entry name" value="Glyco_trans_1_4"/>
    <property type="match status" value="1"/>
</dbReference>
<reference evidence="12 13" key="1">
    <citation type="journal article" date="2011" name="J. Gen. Appl. Microbiol.">
        <title>Draft genome sequencing of the enigmatic basidiomycete Mixia osmundae.</title>
        <authorList>
            <person name="Nishida H."/>
            <person name="Nagatsuka Y."/>
            <person name="Sugiyama J."/>
        </authorList>
    </citation>
    <scope>NUCLEOTIDE SEQUENCE [LARGE SCALE GENOMIC DNA]</scope>
    <source>
        <strain evidence="13">CBS 9802 / IAM 14324 / JCM 22182 / KY 12970</strain>
    </source>
</reference>
<evidence type="ECO:0000256" key="4">
    <source>
        <dbReference type="ARBA" id="ARBA00015841"/>
    </source>
</evidence>
<evidence type="ECO:0000313" key="13">
    <source>
        <dbReference type="Proteomes" id="UP000009131"/>
    </source>
</evidence>
<evidence type="ECO:0000256" key="9">
    <source>
        <dbReference type="ARBA" id="ARBA00022989"/>
    </source>
</evidence>
<dbReference type="SUPFAM" id="SSF53756">
    <property type="entry name" value="UDP-Glycosyltransferase/glycogen phosphorylase"/>
    <property type="match status" value="1"/>
</dbReference>
<comment type="pathway">
    <text evidence="2">Protein modification; protein glycosylation.</text>
</comment>
<keyword evidence="8" id="KW-0256">Endoplasmic reticulum</keyword>
<dbReference type="EMBL" id="BABT02000165">
    <property type="protein sequence ID" value="GAA98948.1"/>
    <property type="molecule type" value="Genomic_DNA"/>
</dbReference>
<dbReference type="InParanoid" id="G7E7Y8"/>
<evidence type="ECO:0000256" key="5">
    <source>
        <dbReference type="ARBA" id="ARBA00022676"/>
    </source>
</evidence>
<comment type="caution">
    <text evidence="12">The sequence shown here is derived from an EMBL/GenBank/DDBJ whole genome shotgun (WGS) entry which is preliminary data.</text>
</comment>
<evidence type="ECO:0000256" key="11">
    <source>
        <dbReference type="ARBA" id="ARBA00024899"/>
    </source>
</evidence>
<dbReference type="GO" id="GO:0005789">
    <property type="term" value="C:endoplasmic reticulum membrane"/>
    <property type="evidence" value="ECO:0007669"/>
    <property type="project" value="UniProtKB-SubCell"/>
</dbReference>
<evidence type="ECO:0000256" key="3">
    <source>
        <dbReference type="ARBA" id="ARBA00012611"/>
    </source>
</evidence>
<name>G7E7Y8_MIXOS</name>
<keyword evidence="9" id="KW-1133">Transmembrane helix</keyword>
<dbReference type="PANTHER" id="PTHR13036:SF0">
    <property type="entry name" value="CHITOBIOSYLDIPHOSPHODOLICHOL BETA-MANNOSYLTRANSFERASE"/>
    <property type="match status" value="1"/>
</dbReference>
<organism evidence="12 13">
    <name type="scientific">Mixia osmundae (strain CBS 9802 / IAM 14324 / JCM 22182 / KY 12970)</name>
    <dbReference type="NCBI Taxonomy" id="764103"/>
    <lineage>
        <taxon>Eukaryota</taxon>
        <taxon>Fungi</taxon>
        <taxon>Dikarya</taxon>
        <taxon>Basidiomycota</taxon>
        <taxon>Pucciniomycotina</taxon>
        <taxon>Mixiomycetes</taxon>
        <taxon>Mixiales</taxon>
        <taxon>Mixiaceae</taxon>
        <taxon>Mixia</taxon>
    </lineage>
</organism>
<accession>G7E7Y8</accession>
<comment type="function">
    <text evidence="11">Participates in the formation of the lipid-linked precursor oligosaccharide for N-glycosylation. Involved in assembling the dolichol-pyrophosphate-GlcNAc(2)-Man(5) intermediate on the cytoplasmic surface of the ER.</text>
</comment>
<gene>
    <name evidence="12" type="primary">Mo05636</name>
    <name evidence="12" type="ORF">E5Q_05636</name>
</gene>
<evidence type="ECO:0000256" key="1">
    <source>
        <dbReference type="ARBA" id="ARBA00004389"/>
    </source>
</evidence>
<dbReference type="HOGENOM" id="CLU_012079_1_1_1"/>
<sequence>MAVISAAICSLVALLSLAWLYRRLSSSPFLYPDRTSYRTRSARQARTTASGTSRPAGRIIVVVLGDIARSPRMTYHANSLLRREFAVTLIGYDTTPLGDDHALLQAKYAHRLDMRPLRPLQTGKADRWLNDTRSTTTKVIRLARLHLLIRALVLASKVLHLSWQLGLQLYRLSVAEHDEEDHQQEYNAPVPCKQWMLVQVPPSLPTLVLVRCIRYLTNTKLCIDWHNTSTSILAQSMGSRNPIVRLAGALESRAGRSADAHLFVTDHMRTVLSTQWKLKGDKRTFYDRPSDEFKRLDACERRQLISRLPVLRELQDLPAGSSPALVVSSTSWTPDEDFGMLLNALSHYEKAVRHSKAQTDRTVTVLPDVLAIITGKGPGKASFELAYDRQSKQEDWRHVRVKTAWLERSDYPLLLGAADLGISLHASSSGLDLPMKVVDMFGARLPVIALNFDSLPELVQDGKNGLTACNALDLADRFITALREFREFPSMLDILRAGITDSRYGAEQARWCQWENEWERVVLPLFQ</sequence>
<dbReference type="OrthoDB" id="614844at2759"/>
<dbReference type="PANTHER" id="PTHR13036">
    <property type="entry name" value="BETA1,4 MANNOSYLTRANSFERASE"/>
    <property type="match status" value="1"/>
</dbReference>
<keyword evidence="6" id="KW-0808">Transferase</keyword>
<evidence type="ECO:0000256" key="7">
    <source>
        <dbReference type="ARBA" id="ARBA00022692"/>
    </source>
</evidence>
<keyword evidence="13" id="KW-1185">Reference proteome</keyword>
<dbReference type="AlphaFoldDB" id="G7E7Y8"/>
<evidence type="ECO:0000313" key="12">
    <source>
        <dbReference type="EMBL" id="GAA98948.1"/>
    </source>
</evidence>
<evidence type="ECO:0000256" key="2">
    <source>
        <dbReference type="ARBA" id="ARBA00004922"/>
    </source>
</evidence>
<dbReference type="Proteomes" id="UP000009131">
    <property type="component" value="Unassembled WGS sequence"/>
</dbReference>
<evidence type="ECO:0000256" key="8">
    <source>
        <dbReference type="ARBA" id="ARBA00022824"/>
    </source>
</evidence>
<keyword evidence="7" id="KW-0812">Transmembrane</keyword>
<dbReference type="eggNOG" id="KOG2941">
    <property type="taxonomic scope" value="Eukaryota"/>
</dbReference>
<dbReference type="FunCoup" id="G7E7Y8">
    <property type="interactions" value="520"/>
</dbReference>
<proteinExistence type="predicted"/>
<protein>
    <recommendedName>
        <fullName evidence="4">Chitobiosyldiphosphodolichol beta-mannosyltransferase</fullName>
        <ecNumber evidence="3">2.4.1.142</ecNumber>
    </recommendedName>
</protein>
<comment type="subcellular location">
    <subcellularLocation>
        <location evidence="1">Endoplasmic reticulum membrane</location>
        <topology evidence="1">Single-pass membrane protein</topology>
    </subcellularLocation>
</comment>
<evidence type="ECO:0000256" key="6">
    <source>
        <dbReference type="ARBA" id="ARBA00022679"/>
    </source>
</evidence>
<dbReference type="Gene3D" id="3.40.50.2000">
    <property type="entry name" value="Glycogen Phosphorylase B"/>
    <property type="match status" value="1"/>
</dbReference>
<reference evidence="12 13" key="2">
    <citation type="journal article" date="2012" name="Open Biol.">
        <title>Characteristics of nucleosomes and linker DNA regions on the genome of the basidiomycete Mixia osmundae revealed by mono- and dinucleosome mapping.</title>
        <authorList>
            <person name="Nishida H."/>
            <person name="Kondo S."/>
            <person name="Matsumoto T."/>
            <person name="Suzuki Y."/>
            <person name="Yoshikawa H."/>
            <person name="Taylor T.D."/>
            <person name="Sugiyama J."/>
        </authorList>
    </citation>
    <scope>NUCLEOTIDE SEQUENCE [LARGE SCALE GENOMIC DNA]</scope>
    <source>
        <strain evidence="13">CBS 9802 / IAM 14324 / JCM 22182 / KY 12970</strain>
    </source>
</reference>